<dbReference type="Pfam" id="PF00583">
    <property type="entry name" value="Acetyltransf_1"/>
    <property type="match status" value="1"/>
</dbReference>
<evidence type="ECO:0000256" key="1">
    <source>
        <dbReference type="ARBA" id="ARBA00022679"/>
    </source>
</evidence>
<dbReference type="InterPro" id="IPR000182">
    <property type="entry name" value="GNAT_dom"/>
</dbReference>
<dbReference type="AlphaFoldDB" id="A0A4S2GZ91"/>
<sequence length="170" mass="18189">MALCEGRAGNAPVARGDAVHIGLDDPLKPDVAGLLEAHGRFTAEHSPPGTCHRLDAHGLARPEITFWTARDETGAVLGCIALKALGEGRGEIKSMHVAADRRGKGVARALVQAVIEEARGRGYTWLGLETGRSDGFAPSRALYARMGFEPCPPFGDYLPETFSYCMSRTL</sequence>
<dbReference type="PANTHER" id="PTHR43877">
    <property type="entry name" value="AMINOALKYLPHOSPHONATE N-ACETYLTRANSFERASE-RELATED-RELATED"/>
    <property type="match status" value="1"/>
</dbReference>
<keyword evidence="1 4" id="KW-0808">Transferase</keyword>
<dbReference type="SUPFAM" id="SSF55729">
    <property type="entry name" value="Acyl-CoA N-acyltransferases (Nat)"/>
    <property type="match status" value="1"/>
</dbReference>
<dbReference type="PANTHER" id="PTHR43877:SF5">
    <property type="entry name" value="BLL8307 PROTEIN"/>
    <property type="match status" value="1"/>
</dbReference>
<keyword evidence="2" id="KW-0012">Acyltransferase</keyword>
<dbReference type="InterPro" id="IPR050832">
    <property type="entry name" value="Bact_Acetyltransf"/>
</dbReference>
<dbReference type="Proteomes" id="UP000308054">
    <property type="component" value="Unassembled WGS sequence"/>
</dbReference>
<protein>
    <submittedName>
        <fullName evidence="4">GNAT family N-acetyltransferase</fullName>
    </submittedName>
</protein>
<keyword evidence="5" id="KW-1185">Reference proteome</keyword>
<dbReference type="PROSITE" id="PS51186">
    <property type="entry name" value="GNAT"/>
    <property type="match status" value="1"/>
</dbReference>
<proteinExistence type="predicted"/>
<name>A0A4S2GZ91_9PROT</name>
<dbReference type="InterPro" id="IPR016181">
    <property type="entry name" value="Acyl_CoA_acyltransferase"/>
</dbReference>
<comment type="caution">
    <text evidence="4">The sequence shown here is derived from an EMBL/GenBank/DDBJ whole genome shotgun (WGS) entry which is preliminary data.</text>
</comment>
<dbReference type="GO" id="GO:0016747">
    <property type="term" value="F:acyltransferase activity, transferring groups other than amino-acyl groups"/>
    <property type="evidence" value="ECO:0007669"/>
    <property type="project" value="InterPro"/>
</dbReference>
<gene>
    <name evidence="4" type="ORF">E5163_11665</name>
</gene>
<reference evidence="4 5" key="1">
    <citation type="journal article" date="2017" name="Int. J. Syst. Evol. Microbiol.">
        <title>Marinicauda algicola sp. nov., isolated from a marine red alga Rhodosorus marinus.</title>
        <authorList>
            <person name="Jeong S.E."/>
            <person name="Jeon S.H."/>
            <person name="Chun B.H."/>
            <person name="Kim D.W."/>
            <person name="Jeon C.O."/>
        </authorList>
    </citation>
    <scope>NUCLEOTIDE SEQUENCE [LARGE SCALE GENOMIC DNA]</scope>
    <source>
        <strain evidence="4 5">JCM 31718</strain>
    </source>
</reference>
<evidence type="ECO:0000256" key="2">
    <source>
        <dbReference type="ARBA" id="ARBA00023315"/>
    </source>
</evidence>
<evidence type="ECO:0000259" key="3">
    <source>
        <dbReference type="PROSITE" id="PS51186"/>
    </source>
</evidence>
<evidence type="ECO:0000313" key="4">
    <source>
        <dbReference type="EMBL" id="TGY88466.1"/>
    </source>
</evidence>
<dbReference type="CDD" id="cd04301">
    <property type="entry name" value="NAT_SF"/>
    <property type="match status" value="1"/>
</dbReference>
<accession>A0A4S2GZ91</accession>
<dbReference type="OrthoDB" id="9803233at2"/>
<dbReference type="Gene3D" id="3.40.630.30">
    <property type="match status" value="1"/>
</dbReference>
<evidence type="ECO:0000313" key="5">
    <source>
        <dbReference type="Proteomes" id="UP000308054"/>
    </source>
</evidence>
<feature type="domain" description="N-acetyltransferase" evidence="3">
    <location>
        <begin position="19"/>
        <end position="170"/>
    </location>
</feature>
<dbReference type="EMBL" id="SRXW01000003">
    <property type="protein sequence ID" value="TGY88466.1"/>
    <property type="molecule type" value="Genomic_DNA"/>
</dbReference>
<organism evidence="4 5">
    <name type="scientific">Marinicauda algicola</name>
    <dbReference type="NCBI Taxonomy" id="2029849"/>
    <lineage>
        <taxon>Bacteria</taxon>
        <taxon>Pseudomonadati</taxon>
        <taxon>Pseudomonadota</taxon>
        <taxon>Alphaproteobacteria</taxon>
        <taxon>Maricaulales</taxon>
        <taxon>Maricaulaceae</taxon>
        <taxon>Marinicauda</taxon>
    </lineage>
</organism>